<dbReference type="InterPro" id="IPR015915">
    <property type="entry name" value="Kelch-typ_b-propeller"/>
</dbReference>
<organism evidence="2 3">
    <name type="scientific">Naegleria lovaniensis</name>
    <name type="common">Amoeba</name>
    <dbReference type="NCBI Taxonomy" id="51637"/>
    <lineage>
        <taxon>Eukaryota</taxon>
        <taxon>Discoba</taxon>
        <taxon>Heterolobosea</taxon>
        <taxon>Tetramitia</taxon>
        <taxon>Eutetramitia</taxon>
        <taxon>Vahlkampfiidae</taxon>
        <taxon>Naegleria</taxon>
    </lineage>
</organism>
<dbReference type="Gene3D" id="2.120.10.80">
    <property type="entry name" value="Kelch-type beta propeller"/>
    <property type="match status" value="2"/>
</dbReference>
<gene>
    <name evidence="2" type="ORF">C9374_014630</name>
</gene>
<dbReference type="PANTHER" id="PTHR23244:SF498">
    <property type="entry name" value="C2 DOMAIN-CONTAINING PROTEIN"/>
    <property type="match status" value="1"/>
</dbReference>
<dbReference type="SUPFAM" id="SSF117281">
    <property type="entry name" value="Kelch motif"/>
    <property type="match status" value="1"/>
</dbReference>
<feature type="compositionally biased region" description="Polar residues" evidence="1">
    <location>
        <begin position="1"/>
        <end position="10"/>
    </location>
</feature>
<evidence type="ECO:0000256" key="1">
    <source>
        <dbReference type="SAM" id="MobiDB-lite"/>
    </source>
</evidence>
<dbReference type="GeneID" id="68107083"/>
<dbReference type="InterPro" id="IPR011498">
    <property type="entry name" value="Kelch_2"/>
</dbReference>
<keyword evidence="3" id="KW-1185">Reference proteome</keyword>
<evidence type="ECO:0000313" key="2">
    <source>
        <dbReference type="EMBL" id="KAG2389230.1"/>
    </source>
</evidence>
<reference evidence="2 3" key="1">
    <citation type="journal article" date="2018" name="BMC Genomics">
        <title>The genome of Naegleria lovaniensis, the basis for a comparative approach to unravel pathogenicity factors of the human pathogenic amoeba N. fowleri.</title>
        <authorList>
            <person name="Liechti N."/>
            <person name="Schurch N."/>
            <person name="Bruggmann R."/>
            <person name="Wittwer M."/>
        </authorList>
    </citation>
    <scope>NUCLEOTIDE SEQUENCE [LARGE SCALE GENOMIC DNA]</scope>
    <source>
        <strain evidence="2 3">ATCC 30569</strain>
    </source>
</reference>
<dbReference type="PANTHER" id="PTHR23244">
    <property type="entry name" value="KELCH REPEAT DOMAIN"/>
    <property type="match status" value="1"/>
</dbReference>
<dbReference type="EMBL" id="PYSW02000008">
    <property type="protein sequence ID" value="KAG2389230.1"/>
    <property type="molecule type" value="Genomic_DNA"/>
</dbReference>
<accession>A0AA88KMR1</accession>
<name>A0AA88KMR1_NAELO</name>
<comment type="caution">
    <text evidence="2">The sequence shown here is derived from an EMBL/GenBank/DDBJ whole genome shotgun (WGS) entry which is preliminary data.</text>
</comment>
<dbReference type="Pfam" id="PF24681">
    <property type="entry name" value="Kelch_KLHDC2_KLHL20_DRC7"/>
    <property type="match status" value="1"/>
</dbReference>
<evidence type="ECO:0000313" key="3">
    <source>
        <dbReference type="Proteomes" id="UP000816034"/>
    </source>
</evidence>
<protein>
    <recommendedName>
        <fullName evidence="4">Kelch repeat-containing protein</fullName>
    </recommendedName>
</protein>
<dbReference type="RefSeq" id="XP_044553222.1">
    <property type="nucleotide sequence ID" value="XM_044690639.1"/>
</dbReference>
<dbReference type="AlphaFoldDB" id="A0AA88KMR1"/>
<feature type="region of interest" description="Disordered" evidence="1">
    <location>
        <begin position="164"/>
        <end position="254"/>
    </location>
</feature>
<feature type="region of interest" description="Disordered" evidence="1">
    <location>
        <begin position="1"/>
        <end position="29"/>
    </location>
</feature>
<feature type="compositionally biased region" description="Low complexity" evidence="1">
    <location>
        <begin position="169"/>
        <end position="183"/>
    </location>
</feature>
<dbReference type="Proteomes" id="UP000816034">
    <property type="component" value="Unassembled WGS sequence"/>
</dbReference>
<feature type="compositionally biased region" description="Low complexity" evidence="1">
    <location>
        <begin position="11"/>
        <end position="23"/>
    </location>
</feature>
<proteinExistence type="predicted"/>
<evidence type="ECO:0008006" key="4">
    <source>
        <dbReference type="Google" id="ProtNLM"/>
    </source>
</evidence>
<sequence length="845" mass="95773">MPRNRQSQQRGSLLSNISSISGGYDPQSPLLTAGNSDEFSFRTRLQNDGTIGTNLKNNNNLGTPTRANNNYWNNNQNNITRNSPNASLRGESPVTISSFEKERHLKNPIQPSLTKDEIAVEERLERIESYLKTGSFVDTKHHDMNYTPQVKNDKEQDNSLYSLIEPSLKKSPISRKSTSSPSSGNDKKSQKTPTTPIADLFSIGTLPSSSPSNKRKTESAFNDNLLEAKTSQQSTKKTEGKEKPSMSTMDTKIPPLPYHKKLVRAQSNDSNLMKEMKIEFDVLDKRGKFVMNRVEPRKSNVVIEPQTARTLQRKKADLRKAIEEIQEHVYSPSAALHSFKQNSSTSLTSNSAPFSNTPLLNKDSIRNIFTQSIYMTKRNTSDIASPTHQRNLNNRFIEATVTSFTNNNDSAEDAQRKQEKPISSKFGEQYEFESLESLLLNECPEPVTSATMVAFPAKRKLCLFGGMTDTGPTNDTWLFEIGLQKWIRAQPLLSYETKKKTNETMNAASSSHNNSVKPSKRFGHCAAAYDSNTMYMFGGGDLERRILYNDLWVFKPDPFPVWKCISSNNNNTSQGMPCPRIYSVGVVADDLFFVHGGEGANFKPLSDLCVFSRAKNEWIPILNSFPRPSARFLHTATLLDNHKMVIIGGNNNTDEMSDTVWIMDTRSLFWKEVKMKNVGPFAKGPLYGHTASVWGNRILVFGGVNGKTRLNNEKVWLLDLEANYWVDISDKWQAFSELPTARFKHVTASDFYSHISCNTYRANARDELIELSKHQISRYSEKSDCTRSYDTTLLRMPTDTHLQKMTRLYIFGGMQNNKRLNELWDVSLTFSPIHSANYERRNRIE</sequence>
<dbReference type="Pfam" id="PF07646">
    <property type="entry name" value="Kelch_2"/>
    <property type="match status" value="1"/>
</dbReference>